<reference evidence="2 3" key="1">
    <citation type="submission" date="2021-05" db="EMBL/GenBank/DDBJ databases">
        <title>Novel species in genus Cellulomonas.</title>
        <authorList>
            <person name="Zhang G."/>
        </authorList>
    </citation>
    <scope>NUCLEOTIDE SEQUENCE [LARGE SCALE GENOMIC DNA]</scope>
    <source>
        <strain evidence="3">zg-ZUI222</strain>
    </source>
</reference>
<name>A0ABX8D8U7_9CELL</name>
<sequence>MNAGAREAQRLALVGWLLVAWGVLLVGVVLLQPWASCEEEDSSAGCPVPPEAAPYMTTVLVAALVAVLAGVVVLRTADRVGRP</sequence>
<keyword evidence="1" id="KW-1133">Transmembrane helix</keyword>
<protein>
    <submittedName>
        <fullName evidence="2">Uncharacterized protein</fullName>
    </submittedName>
</protein>
<organism evidence="2 3">
    <name type="scientific">Cellulomonas wangleii</name>
    <dbReference type="NCBI Taxonomy" id="2816956"/>
    <lineage>
        <taxon>Bacteria</taxon>
        <taxon>Bacillati</taxon>
        <taxon>Actinomycetota</taxon>
        <taxon>Actinomycetes</taxon>
        <taxon>Micrococcales</taxon>
        <taxon>Cellulomonadaceae</taxon>
        <taxon>Cellulomonas</taxon>
    </lineage>
</organism>
<keyword evidence="1" id="KW-0812">Transmembrane</keyword>
<dbReference type="EMBL" id="CP074405">
    <property type="protein sequence ID" value="QVI63868.1"/>
    <property type="molecule type" value="Genomic_DNA"/>
</dbReference>
<keyword evidence="3" id="KW-1185">Reference proteome</keyword>
<evidence type="ECO:0000313" key="3">
    <source>
        <dbReference type="Proteomes" id="UP000677804"/>
    </source>
</evidence>
<feature type="transmembrane region" description="Helical" evidence="1">
    <location>
        <begin position="12"/>
        <end position="35"/>
    </location>
</feature>
<proteinExistence type="predicted"/>
<dbReference type="Proteomes" id="UP000677804">
    <property type="component" value="Chromosome"/>
</dbReference>
<evidence type="ECO:0000256" key="1">
    <source>
        <dbReference type="SAM" id="Phobius"/>
    </source>
</evidence>
<keyword evidence="1" id="KW-0472">Membrane</keyword>
<accession>A0ABX8D8U7</accession>
<evidence type="ECO:0000313" key="2">
    <source>
        <dbReference type="EMBL" id="QVI63868.1"/>
    </source>
</evidence>
<gene>
    <name evidence="2" type="ORF">KG103_08630</name>
</gene>
<feature type="transmembrane region" description="Helical" evidence="1">
    <location>
        <begin position="55"/>
        <end position="74"/>
    </location>
</feature>
<dbReference type="RefSeq" id="WP_207342071.1">
    <property type="nucleotide sequence ID" value="NZ_CP074405.1"/>
</dbReference>